<keyword evidence="2" id="KW-1185">Reference proteome</keyword>
<organism evidence="1 2">
    <name type="scientific">Actinotalea ferrariae CF5-4</name>
    <dbReference type="NCBI Taxonomy" id="948458"/>
    <lineage>
        <taxon>Bacteria</taxon>
        <taxon>Bacillati</taxon>
        <taxon>Actinomycetota</taxon>
        <taxon>Actinomycetes</taxon>
        <taxon>Micrococcales</taxon>
        <taxon>Cellulomonadaceae</taxon>
        <taxon>Actinotalea</taxon>
    </lineage>
</organism>
<dbReference type="RefSeq" id="WP_034222080.1">
    <property type="nucleotide sequence ID" value="NZ_AXCW01000013.1"/>
</dbReference>
<comment type="caution">
    <text evidence="1">The sequence shown here is derived from an EMBL/GenBank/DDBJ whole genome shotgun (WGS) entry which is preliminary data.</text>
</comment>
<reference evidence="1 2" key="1">
    <citation type="submission" date="2014-01" db="EMBL/GenBank/DDBJ databases">
        <title>Actinotalea ferrariae CF5-4.</title>
        <authorList>
            <person name="Chen F."/>
            <person name="Li Y."/>
            <person name="Wang G."/>
        </authorList>
    </citation>
    <scope>NUCLEOTIDE SEQUENCE [LARGE SCALE GENOMIC DNA]</scope>
    <source>
        <strain evidence="1 2">CF5-4</strain>
    </source>
</reference>
<accession>A0A021VY24</accession>
<name>A0A021VY24_9CELL</name>
<dbReference type="EMBL" id="AXCW01000013">
    <property type="protein sequence ID" value="EYR64895.1"/>
    <property type="molecule type" value="Genomic_DNA"/>
</dbReference>
<dbReference type="OrthoDB" id="3260805at2"/>
<evidence type="ECO:0000313" key="1">
    <source>
        <dbReference type="EMBL" id="EYR64895.1"/>
    </source>
</evidence>
<proteinExistence type="predicted"/>
<sequence>MPLLRRRRPTLPDAVRARLGLTGPDAPLAAGPTTTGGWIVATRSGLVVDGTEVLRRAWTDVDGARLDPESGALTVTWVDGTPATVVPLVEDAARAVARAVHDRVQSSVVHGEKVELDRGRTVRVVLRRTVDGTLVTQVIGAGDVDLTDPATAAAVDAAEARVREAAGLR</sequence>
<protein>
    <submittedName>
        <fullName evidence="1">Uncharacterized protein</fullName>
    </submittedName>
</protein>
<dbReference type="Proteomes" id="UP000019753">
    <property type="component" value="Unassembled WGS sequence"/>
</dbReference>
<evidence type="ECO:0000313" key="2">
    <source>
        <dbReference type="Proteomes" id="UP000019753"/>
    </source>
</evidence>
<dbReference type="AlphaFoldDB" id="A0A021VY24"/>
<gene>
    <name evidence="1" type="ORF">N866_02670</name>
</gene>